<accession>A0A9P0P4E5</accession>
<dbReference type="Proteomes" id="UP001152888">
    <property type="component" value="Unassembled WGS sequence"/>
</dbReference>
<keyword evidence="2" id="KW-1185">Reference proteome</keyword>
<sequence length="48" mass="5568">MICADEKKMCNIVMARTKFTQDRPLTPNKCIKKFNGIKPHDIRINSDC</sequence>
<organism evidence="1 2">
    <name type="scientific">Acanthoscelides obtectus</name>
    <name type="common">Bean weevil</name>
    <name type="synonym">Bruchus obtectus</name>
    <dbReference type="NCBI Taxonomy" id="200917"/>
    <lineage>
        <taxon>Eukaryota</taxon>
        <taxon>Metazoa</taxon>
        <taxon>Ecdysozoa</taxon>
        <taxon>Arthropoda</taxon>
        <taxon>Hexapoda</taxon>
        <taxon>Insecta</taxon>
        <taxon>Pterygota</taxon>
        <taxon>Neoptera</taxon>
        <taxon>Endopterygota</taxon>
        <taxon>Coleoptera</taxon>
        <taxon>Polyphaga</taxon>
        <taxon>Cucujiformia</taxon>
        <taxon>Chrysomeloidea</taxon>
        <taxon>Chrysomelidae</taxon>
        <taxon>Bruchinae</taxon>
        <taxon>Bruchini</taxon>
        <taxon>Acanthoscelides</taxon>
    </lineage>
</organism>
<name>A0A9P0P4E5_ACAOB</name>
<gene>
    <name evidence="1" type="ORF">ACAOBT_LOCUS8992</name>
</gene>
<reference evidence="1" key="1">
    <citation type="submission" date="2022-03" db="EMBL/GenBank/DDBJ databases">
        <authorList>
            <person name="Sayadi A."/>
        </authorList>
    </citation>
    <scope>NUCLEOTIDE SEQUENCE</scope>
</reference>
<comment type="caution">
    <text evidence="1">The sequence shown here is derived from an EMBL/GenBank/DDBJ whole genome shotgun (WGS) entry which is preliminary data.</text>
</comment>
<proteinExistence type="predicted"/>
<evidence type="ECO:0000313" key="1">
    <source>
        <dbReference type="EMBL" id="CAH1970568.1"/>
    </source>
</evidence>
<dbReference type="AlphaFoldDB" id="A0A9P0P4E5"/>
<evidence type="ECO:0000313" key="2">
    <source>
        <dbReference type="Proteomes" id="UP001152888"/>
    </source>
</evidence>
<dbReference type="EMBL" id="CAKOFQ010006776">
    <property type="protein sequence ID" value="CAH1970568.1"/>
    <property type="molecule type" value="Genomic_DNA"/>
</dbReference>
<protein>
    <submittedName>
        <fullName evidence="1">Uncharacterized protein</fullName>
    </submittedName>
</protein>